<organism evidence="2 3">
    <name type="scientific">Chlamydia ibidis 10-1398/6</name>
    <dbReference type="NCBI Taxonomy" id="1046581"/>
    <lineage>
        <taxon>Bacteria</taxon>
        <taxon>Pseudomonadati</taxon>
        <taxon>Chlamydiota</taxon>
        <taxon>Chlamydiia</taxon>
        <taxon>Chlamydiales</taxon>
        <taxon>Chlamydiaceae</taxon>
        <taxon>Chlamydia/Chlamydophila group</taxon>
        <taxon>Chlamydia</taxon>
    </lineage>
</organism>
<feature type="transmembrane region" description="Helical" evidence="1">
    <location>
        <begin position="70"/>
        <end position="90"/>
    </location>
</feature>
<evidence type="ECO:0008006" key="4">
    <source>
        <dbReference type="Google" id="ProtNLM"/>
    </source>
</evidence>
<protein>
    <recommendedName>
        <fullName evidence="4">IncA family protein</fullName>
    </recommendedName>
</protein>
<keyword evidence="1" id="KW-1133">Transmembrane helix</keyword>
<keyword evidence="1" id="KW-0472">Membrane</keyword>
<dbReference type="RefSeq" id="WP_020370178.1">
    <property type="nucleotide sequence ID" value="NZ_APJW01000002.1"/>
</dbReference>
<reference evidence="2 3" key="1">
    <citation type="submission" date="2013-07" db="EMBL/GenBank/DDBJ databases">
        <title>Isolation of a new Chlamydia species from the feral Sacred Ibis (Threskiornis aethiopicus): Chlamydia ibidis.</title>
        <authorList>
            <person name="Vorimore F."/>
            <person name="Hsia R.-C."/>
            <person name="Huot-Creasy H."/>
            <person name="Bastian S."/>
            <person name="Deruyter L."/>
            <person name="Passet A."/>
            <person name="Sachse K."/>
            <person name="Bavoil P."/>
            <person name="Myers G."/>
            <person name="Laroucau K."/>
        </authorList>
    </citation>
    <scope>NUCLEOTIDE SEQUENCE [LARGE SCALE GENOMIC DNA]</scope>
    <source>
        <strain evidence="2 3">10-1398/6</strain>
    </source>
</reference>
<keyword evidence="1" id="KW-0812">Transmembrane</keyword>
<proteinExistence type="predicted"/>
<dbReference type="Proteomes" id="UP000016064">
    <property type="component" value="Unassembled WGS sequence"/>
</dbReference>
<comment type="caution">
    <text evidence="2">The sequence shown here is derived from an EMBL/GenBank/DDBJ whole genome shotgun (WGS) entry which is preliminary data.</text>
</comment>
<accession>A0ABP2XEY9</accession>
<evidence type="ECO:0000256" key="1">
    <source>
        <dbReference type="SAM" id="Phobius"/>
    </source>
</evidence>
<keyword evidence="3" id="KW-1185">Reference proteome</keyword>
<name>A0ABP2XEY9_9CHLA</name>
<evidence type="ECO:0000313" key="3">
    <source>
        <dbReference type="Proteomes" id="UP000016064"/>
    </source>
</evidence>
<sequence>MSNTTPRSPSSLYVNNDGEVFPLKRNGASVCSHRLSAVKIALIATLLITGVILATLGGMGVLGIASVPLLYTGISIFLLGIVLTGIVMCYRGNQPKKIMIEEKTASNRTVSNLNNLVETEGELPGHLNQASNFEETNVQEMAGNVLSSENDFMSKILSSVNAMLEEEAVPNRDVSDLKKIIREEDGLSEAVKRLLELREKRIKGMSVLTGGSDNPSTILMPRNVMRYERLVTECMQINFAIAEHKFNSLEAANTSEQKVSHHLEEMIEQSQLLYFLPSLYQHVRFSYLIYDDISSSEKEAMAAKFYTPGTPENYWRQLYNAFCSRARSFLGDTTSPRTRASRLYKNSVMDTNEDTFLTGSVLVDMDNP</sequence>
<dbReference type="EMBL" id="APJW01000002">
    <property type="protein sequence ID" value="EQM62719.1"/>
    <property type="molecule type" value="Genomic_DNA"/>
</dbReference>
<evidence type="ECO:0000313" key="2">
    <source>
        <dbReference type="EMBL" id="EQM62719.1"/>
    </source>
</evidence>
<feature type="transmembrane region" description="Helical" evidence="1">
    <location>
        <begin position="40"/>
        <end position="64"/>
    </location>
</feature>
<gene>
    <name evidence="2" type="ORF">H359_0624</name>
</gene>